<dbReference type="HOGENOM" id="CLU_1018760_0_0_5"/>
<accession>Q0FMJ4</accession>
<gene>
    <name evidence="3" type="ORF">R2601_00390</name>
</gene>
<evidence type="ECO:0008006" key="5">
    <source>
        <dbReference type="Google" id="ProtNLM"/>
    </source>
</evidence>
<dbReference type="OrthoDB" id="7866462at2"/>
<evidence type="ECO:0000256" key="2">
    <source>
        <dbReference type="SAM" id="SignalP"/>
    </source>
</evidence>
<evidence type="ECO:0000313" key="4">
    <source>
        <dbReference type="Proteomes" id="UP000006230"/>
    </source>
</evidence>
<dbReference type="eggNOG" id="ENOG50333VG">
    <property type="taxonomic scope" value="Bacteria"/>
</dbReference>
<feature type="region of interest" description="Disordered" evidence="1">
    <location>
        <begin position="28"/>
        <end position="107"/>
    </location>
</feature>
<feature type="chain" id="PRO_5004172019" description="Flagellar protein FliL" evidence="2">
    <location>
        <begin position="22"/>
        <end position="219"/>
    </location>
</feature>
<dbReference type="Proteomes" id="UP000006230">
    <property type="component" value="Unassembled WGS sequence"/>
</dbReference>
<dbReference type="AlphaFoldDB" id="Q0FMJ4"/>
<reference evidence="3 4" key="1">
    <citation type="journal article" date="2010" name="J. Bacteriol.">
        <title>Genome sequences of Pelagibaca bermudensis HTCC2601T and Maritimibacter alkaliphilus HTCC2654T, the type strains of two marine Roseobacter genera.</title>
        <authorList>
            <person name="Thrash J.C."/>
            <person name="Cho J.C."/>
            <person name="Ferriera S."/>
            <person name="Johnson J."/>
            <person name="Vergin K.L."/>
            <person name="Giovannoni S.J."/>
        </authorList>
    </citation>
    <scope>NUCLEOTIDE SEQUENCE [LARGE SCALE GENOMIC DNA]</scope>
    <source>
        <strain evidence="4">DSM 26914 / JCM 13377 / KCTC 12554 / HTCC2601</strain>
    </source>
</reference>
<comment type="caution">
    <text evidence="3">The sequence shown here is derived from an EMBL/GenBank/DDBJ whole genome shotgun (WGS) entry which is preliminary data.</text>
</comment>
<protein>
    <recommendedName>
        <fullName evidence="5">Flagellar protein FliL</fullName>
    </recommendedName>
</protein>
<feature type="compositionally biased region" description="Basic and acidic residues" evidence="1">
    <location>
        <begin position="29"/>
        <end position="39"/>
    </location>
</feature>
<evidence type="ECO:0000256" key="1">
    <source>
        <dbReference type="SAM" id="MobiDB-lite"/>
    </source>
</evidence>
<dbReference type="EMBL" id="AATQ01000027">
    <property type="protein sequence ID" value="EAU45404.1"/>
    <property type="molecule type" value="Genomic_DNA"/>
</dbReference>
<keyword evidence="2" id="KW-0732">Signal</keyword>
<feature type="signal peptide" evidence="2">
    <location>
        <begin position="1"/>
        <end position="21"/>
    </location>
</feature>
<evidence type="ECO:0000313" key="3">
    <source>
        <dbReference type="EMBL" id="EAU45404.1"/>
    </source>
</evidence>
<dbReference type="RefSeq" id="WP_007803952.1">
    <property type="nucleotide sequence ID" value="NZ_DS022280.1"/>
</dbReference>
<name>Q0FMJ4_SALBH</name>
<organism evidence="3 4">
    <name type="scientific">Salipiger bermudensis (strain DSM 26914 / JCM 13377 / KCTC 12554 / HTCC2601)</name>
    <name type="common">Pelagibaca bermudensis</name>
    <dbReference type="NCBI Taxonomy" id="314265"/>
    <lineage>
        <taxon>Bacteria</taxon>
        <taxon>Pseudomonadati</taxon>
        <taxon>Pseudomonadota</taxon>
        <taxon>Alphaproteobacteria</taxon>
        <taxon>Rhodobacterales</taxon>
        <taxon>Roseobacteraceae</taxon>
        <taxon>Salipiger</taxon>
    </lineage>
</organism>
<dbReference type="STRING" id="314265.R2601_00390"/>
<proteinExistence type="predicted"/>
<sequence length="219" mass="22821">MKKAYIAFAALPVLFGAAGFAGGQFIPSDKTHGSKEAAHEAPAQGADRDGEDIAGRSDAEKVLDKLASSAPEQLPEEEGGSHGHAPSQADAGHGASPEHQSASLIRKDPFGDSSVVRLGRVSVPVYRPNSVTYVVSEVGVAMRDSETAEVFNVAENASRLRDVILASMHKAAGTSALQGPSIDTEKLTKTLVSDLKADFGEGVSDVLFLSLIKADVPRS</sequence>
<keyword evidence="4" id="KW-1185">Reference proteome</keyword>
<feature type="compositionally biased region" description="Basic and acidic residues" evidence="1">
    <location>
        <begin position="46"/>
        <end position="64"/>
    </location>
</feature>